<evidence type="ECO:0000256" key="3">
    <source>
        <dbReference type="ARBA" id="ARBA00022705"/>
    </source>
</evidence>
<reference evidence="7 8" key="1">
    <citation type="journal article" date="2000" name="J. Virol.">
        <title>Primary structure of the Herpesvirus ateles genome.</title>
        <authorList>
            <person name="Albrecht J.C."/>
        </authorList>
    </citation>
    <scope>NUCLEOTIDE SEQUENCE [LARGE SCALE GENOMIC DNA]</scope>
    <source>
        <strain evidence="7">73</strain>
    </source>
</reference>
<dbReference type="GO" id="GO:0003899">
    <property type="term" value="F:DNA-directed RNA polymerase activity"/>
    <property type="evidence" value="ECO:0007669"/>
    <property type="project" value="InterPro"/>
</dbReference>
<evidence type="ECO:0000313" key="7">
    <source>
        <dbReference type="EMBL" id="AAC95581.1"/>
    </source>
</evidence>
<keyword evidence="6" id="KW-0862">Zinc</keyword>
<proteinExistence type="inferred from homology"/>
<dbReference type="RefSeq" id="NP_048028.1">
    <property type="nucleotide sequence ID" value="NC_001987.1"/>
</dbReference>
<keyword evidence="8" id="KW-1185">Reference proteome</keyword>
<evidence type="ECO:0000256" key="6">
    <source>
        <dbReference type="ARBA" id="ARBA00022833"/>
    </source>
</evidence>
<evidence type="ECO:0000256" key="2">
    <source>
        <dbReference type="ARBA" id="ARBA00022679"/>
    </source>
</evidence>
<dbReference type="InterPro" id="IPR033685">
    <property type="entry name" value="HSV_PRIM"/>
</dbReference>
<dbReference type="GO" id="GO:0006260">
    <property type="term" value="P:DNA replication"/>
    <property type="evidence" value="ECO:0007669"/>
    <property type="project" value="UniProtKB-KW"/>
</dbReference>
<sequence>MNEATEALPKFKVLFATDGDSAEIITDILTATDTNAFIYPVLHNCYVYPKEPKIIIILCLPAKKPGGGEKCLEVFQLKVDIEVAIPFLFHTKPLNSRDIQKYIDTKAARKTFKPILDIIISNKPSPQPHNGDIKSKIVWFRAKFVNALRKLYKISSSPYWMITTFGSFEVPFLLTAVFYFFEQHNCTVNTIFHLSSLFEKKPGMSLIAITTFQELGEVCSTSDHLKRAPDFISYCHTKLLRDSLESKAIDESIDTLRGQLMLSNQDLAHYIYLSFFQCLNKDIFTKYSNLTNCANITWVPETSILTQSLDENFRHDMITYYNKSTYLKTYIRHRSIYLSNITGYAPQDCTSFVYWAGQSNNVHHLLNNVNVTHPHICVSEDLSGLLDLAAIDSTSYADNPKDCVFGESKKIPVYRCEFLNKTYFVMVQNDILTHVWATDILMPMQQDWHMLTDTEITRNLSYKEVFTMMPTLGDQLKVSRHEYFNPKLPVFNLVLDLDLHITTSERGINEIYNLCCMLRGLILETIQILGSVDIYTHPVYFFKSSCEKPENWSGDQQLKFCYCTKKLGFRIITPLPTGVVLLGSDPVISIVNILNRTIKIDKQLVDMYPLIMETEGPFDVGIYHRGRCVRIPHTYKVNSSGRLERLLKLFVCHPHVPNKLQYVMDSLNINNLLYHSQNPGSLQHLKVIYDIRDINENFILQRAQELLPRTNHNVAEKIESVTNMSVTDWVTDFAWPKFFELIKLYFSEEKVSQFYHVSFVASTGNIIKIIPLSGNFSCLNFKHKLKTQSVRIFLSLHLTTDNSVTLTLMSQCFASKCNNNKCIAHMSIRIPINDK</sequence>
<dbReference type="HAMAP" id="MF_04011">
    <property type="entry name" value="HSV_PRIM"/>
    <property type="match status" value="1"/>
</dbReference>
<dbReference type="KEGG" id="vg:1450456"/>
<dbReference type="Proteomes" id="UP000008287">
    <property type="component" value="Segment"/>
</dbReference>
<dbReference type="EMBL" id="AF083424">
    <property type="protein sequence ID" value="AAC95581.1"/>
    <property type="molecule type" value="Genomic_DNA"/>
</dbReference>
<organism evidence="8">
    <name type="scientific">Ateline herpesvirus 3</name>
    <name type="common">AtHV-3</name>
    <name type="synonym">Herpesvirus ateles</name>
    <dbReference type="NCBI Taxonomy" id="85618"/>
    <lineage>
        <taxon>Viruses</taxon>
        <taxon>Duplodnaviria</taxon>
        <taxon>Heunggongvirae</taxon>
        <taxon>Peploviricota</taxon>
        <taxon>Herviviricetes</taxon>
        <taxon>Herpesvirales</taxon>
        <taxon>Orthoherpesviridae</taxon>
        <taxon>Gammaherpesvirinae</taxon>
        <taxon>Rhadinovirus</taxon>
        <taxon>Rhadinovirus atelinegamma3</taxon>
    </lineage>
</organism>
<keyword evidence="3" id="KW-0235">DNA replication</keyword>
<keyword evidence="1" id="KW-1048">Host nucleus</keyword>
<dbReference type="GeneID" id="1450456"/>
<dbReference type="GO" id="GO:0039686">
    <property type="term" value="P:bidirectional double-stranded viral DNA replication"/>
    <property type="evidence" value="ECO:0007669"/>
    <property type="project" value="InterPro"/>
</dbReference>
<organismHost>
    <name type="scientific">Ateles</name>
    <dbReference type="NCBI Taxonomy" id="9506"/>
</organismHost>
<protein>
    <submittedName>
        <fullName evidence="7">Primase</fullName>
    </submittedName>
</protein>
<keyword evidence="5" id="KW-0863">Zinc-finger</keyword>
<evidence type="ECO:0000313" key="8">
    <source>
        <dbReference type="Proteomes" id="UP000008287"/>
    </source>
</evidence>
<dbReference type="GO" id="GO:0008270">
    <property type="term" value="F:zinc ion binding"/>
    <property type="evidence" value="ECO:0007669"/>
    <property type="project" value="UniProtKB-KW"/>
</dbReference>
<keyword evidence="2" id="KW-0808">Transferase</keyword>
<evidence type="ECO:0000256" key="4">
    <source>
        <dbReference type="ARBA" id="ARBA00022723"/>
    </source>
</evidence>
<evidence type="ECO:0000256" key="1">
    <source>
        <dbReference type="ARBA" id="ARBA00022562"/>
    </source>
</evidence>
<accession>Q9YTL0</accession>
<dbReference type="Pfam" id="PF03121">
    <property type="entry name" value="Herpes_UL52"/>
    <property type="match status" value="1"/>
</dbReference>
<keyword evidence="4" id="KW-0479">Metal-binding</keyword>
<dbReference type="PIR" id="T42970">
    <property type="entry name" value="T42970"/>
</dbReference>
<name>Q9YTL0_ATHV3</name>
<dbReference type="OrthoDB" id="917at10239"/>
<evidence type="ECO:0000256" key="5">
    <source>
        <dbReference type="ARBA" id="ARBA00022771"/>
    </source>
</evidence>